<dbReference type="InterPro" id="IPR002173">
    <property type="entry name" value="Carboh/pur_kinase_PfkB_CS"/>
</dbReference>
<evidence type="ECO:0000256" key="3">
    <source>
        <dbReference type="ARBA" id="ARBA00022777"/>
    </source>
</evidence>
<dbReference type="EMBL" id="JBHUKU010000004">
    <property type="protein sequence ID" value="MFD2458696.1"/>
    <property type="molecule type" value="Genomic_DNA"/>
</dbReference>
<comment type="similarity">
    <text evidence="1 4">Belongs to the carbohydrate kinase PfkB family.</text>
</comment>
<keyword evidence="3 4" id="KW-0418">Kinase</keyword>
<dbReference type="GO" id="GO:0016301">
    <property type="term" value="F:kinase activity"/>
    <property type="evidence" value="ECO:0007669"/>
    <property type="project" value="UniProtKB-KW"/>
</dbReference>
<comment type="caution">
    <text evidence="6">The sequence shown here is derived from an EMBL/GenBank/DDBJ whole genome shotgun (WGS) entry which is preliminary data.</text>
</comment>
<dbReference type="Pfam" id="PF00294">
    <property type="entry name" value="PfkB"/>
    <property type="match status" value="1"/>
</dbReference>
<evidence type="ECO:0000256" key="4">
    <source>
        <dbReference type="RuleBase" id="RU003704"/>
    </source>
</evidence>
<dbReference type="PANTHER" id="PTHR10584">
    <property type="entry name" value="SUGAR KINASE"/>
    <property type="match status" value="1"/>
</dbReference>
<keyword evidence="2 4" id="KW-0808">Transferase</keyword>
<dbReference type="RefSeq" id="WP_345387525.1">
    <property type="nucleotide sequence ID" value="NZ_BAABHG010000002.1"/>
</dbReference>
<dbReference type="PANTHER" id="PTHR10584:SF167">
    <property type="entry name" value="PFKB DOMAIN PROTEIN"/>
    <property type="match status" value="1"/>
</dbReference>
<evidence type="ECO:0000313" key="7">
    <source>
        <dbReference type="Proteomes" id="UP001597419"/>
    </source>
</evidence>
<dbReference type="Proteomes" id="UP001597419">
    <property type="component" value="Unassembled WGS sequence"/>
</dbReference>
<dbReference type="CDD" id="cd01166">
    <property type="entry name" value="KdgK"/>
    <property type="match status" value="1"/>
</dbReference>
<feature type="domain" description="Carbohydrate kinase PfkB" evidence="5">
    <location>
        <begin position="10"/>
        <end position="291"/>
    </location>
</feature>
<dbReference type="SUPFAM" id="SSF53613">
    <property type="entry name" value="Ribokinase-like"/>
    <property type="match status" value="1"/>
</dbReference>
<dbReference type="InterPro" id="IPR002139">
    <property type="entry name" value="Ribo/fructo_kinase"/>
</dbReference>
<dbReference type="InterPro" id="IPR011611">
    <property type="entry name" value="PfkB_dom"/>
</dbReference>
<accession>A0ABW5GC13</accession>
<protein>
    <submittedName>
        <fullName evidence="6">Sugar kinase</fullName>
    </submittedName>
</protein>
<dbReference type="Gene3D" id="3.40.1190.20">
    <property type="match status" value="1"/>
</dbReference>
<name>A0ABW5GC13_9PSEU</name>
<organism evidence="6 7">
    <name type="scientific">Amycolatopsis samaneae</name>
    <dbReference type="NCBI Taxonomy" id="664691"/>
    <lineage>
        <taxon>Bacteria</taxon>
        <taxon>Bacillati</taxon>
        <taxon>Actinomycetota</taxon>
        <taxon>Actinomycetes</taxon>
        <taxon>Pseudonocardiales</taxon>
        <taxon>Pseudonocardiaceae</taxon>
        <taxon>Amycolatopsis</taxon>
    </lineage>
</organism>
<evidence type="ECO:0000256" key="2">
    <source>
        <dbReference type="ARBA" id="ARBA00022679"/>
    </source>
</evidence>
<gene>
    <name evidence="6" type="ORF">ACFSYJ_08795</name>
</gene>
<evidence type="ECO:0000256" key="1">
    <source>
        <dbReference type="ARBA" id="ARBA00010688"/>
    </source>
</evidence>
<evidence type="ECO:0000259" key="5">
    <source>
        <dbReference type="Pfam" id="PF00294"/>
    </source>
</evidence>
<dbReference type="PROSITE" id="PS00584">
    <property type="entry name" value="PFKB_KINASES_2"/>
    <property type="match status" value="1"/>
</dbReference>
<keyword evidence="7" id="KW-1185">Reference proteome</keyword>
<reference evidence="7" key="1">
    <citation type="journal article" date="2019" name="Int. J. Syst. Evol. Microbiol.">
        <title>The Global Catalogue of Microorganisms (GCM) 10K type strain sequencing project: providing services to taxonomists for standard genome sequencing and annotation.</title>
        <authorList>
            <consortium name="The Broad Institute Genomics Platform"/>
            <consortium name="The Broad Institute Genome Sequencing Center for Infectious Disease"/>
            <person name="Wu L."/>
            <person name="Ma J."/>
        </authorList>
    </citation>
    <scope>NUCLEOTIDE SEQUENCE [LARGE SCALE GENOMIC DNA]</scope>
    <source>
        <strain evidence="7">CGMCC 4.7643</strain>
    </source>
</reference>
<proteinExistence type="inferred from homology"/>
<evidence type="ECO:0000313" key="6">
    <source>
        <dbReference type="EMBL" id="MFD2458696.1"/>
    </source>
</evidence>
<dbReference type="PRINTS" id="PR00990">
    <property type="entry name" value="RIBOKINASE"/>
</dbReference>
<sequence length="294" mass="29608">MPSPGRRSGVVVVGDAALDVTARHTGPVVPGGDLRARVRFTGGGAGANTALWLSSLDVDTTLVTRVGDDTGGELVRGELSEAGVRCAFTVDPEAPTCCVVVLVDEHGERSMLADRGANARLRPEDIKIPDGAAHLHLSGYVLLEESSRPAGLAALAAAKRAGLTTSVDPQAAALITGSFLDDISGVDLLLPNTGELVALTGSPDPESAKALLDTVGAVAVTAGREGASWVDRDGITTVPAEHADCVNSTGAGDAFDAGVLAAWLAGASTVDVLRAGTRLGARAVTQSGARVPGP</sequence>
<dbReference type="InterPro" id="IPR029056">
    <property type="entry name" value="Ribokinase-like"/>
</dbReference>